<dbReference type="Gene3D" id="2.115.10.20">
    <property type="entry name" value="Glycosyl hydrolase domain, family 43"/>
    <property type="match status" value="1"/>
</dbReference>
<dbReference type="EMBL" id="JAXOVC010000005">
    <property type="protein sequence ID" value="KAK4501279.1"/>
    <property type="molecule type" value="Genomic_DNA"/>
</dbReference>
<dbReference type="PANTHER" id="PTHR42812">
    <property type="entry name" value="BETA-XYLOSIDASE"/>
    <property type="match status" value="1"/>
</dbReference>
<evidence type="ECO:0000313" key="6">
    <source>
        <dbReference type="EMBL" id="KAK4501279.1"/>
    </source>
</evidence>
<dbReference type="Pfam" id="PF04616">
    <property type="entry name" value="Glyco_hydro_43"/>
    <property type="match status" value="1"/>
</dbReference>
<evidence type="ECO:0000256" key="4">
    <source>
        <dbReference type="RuleBase" id="RU361187"/>
    </source>
</evidence>
<feature type="signal peptide" evidence="5">
    <location>
        <begin position="1"/>
        <end position="20"/>
    </location>
</feature>
<gene>
    <name evidence="6" type="ORF">PRZ48_007086</name>
</gene>
<dbReference type="InterPro" id="IPR006710">
    <property type="entry name" value="Glyco_hydro_43"/>
</dbReference>
<protein>
    <recommendedName>
        <fullName evidence="8">Glycoside hydrolase family 43 protein</fullName>
    </recommendedName>
</protein>
<reference evidence="6 7" key="1">
    <citation type="journal article" date="2023" name="G3 (Bethesda)">
        <title>A chromosome-level genome assembly of Zasmidium syzygii isolated from banana leaves.</title>
        <authorList>
            <person name="van Westerhoven A.C."/>
            <person name="Mehrabi R."/>
            <person name="Talebi R."/>
            <person name="Steentjes M.B.F."/>
            <person name="Corcolon B."/>
            <person name="Chong P.A."/>
            <person name="Kema G.H.J."/>
            <person name="Seidl M.F."/>
        </authorList>
    </citation>
    <scope>NUCLEOTIDE SEQUENCE [LARGE SCALE GENOMIC DNA]</scope>
    <source>
        <strain evidence="6 7">P124</strain>
    </source>
</reference>
<dbReference type="InterPro" id="IPR023296">
    <property type="entry name" value="Glyco_hydro_beta-prop_sf"/>
</dbReference>
<dbReference type="Proteomes" id="UP001305779">
    <property type="component" value="Unassembled WGS sequence"/>
</dbReference>
<feature type="chain" id="PRO_5045986516" description="Glycoside hydrolase family 43 protein" evidence="5">
    <location>
        <begin position="21"/>
        <end position="343"/>
    </location>
</feature>
<organism evidence="6 7">
    <name type="scientific">Zasmidium cellare</name>
    <name type="common">Wine cellar mold</name>
    <name type="synonym">Racodium cellare</name>
    <dbReference type="NCBI Taxonomy" id="395010"/>
    <lineage>
        <taxon>Eukaryota</taxon>
        <taxon>Fungi</taxon>
        <taxon>Dikarya</taxon>
        <taxon>Ascomycota</taxon>
        <taxon>Pezizomycotina</taxon>
        <taxon>Dothideomycetes</taxon>
        <taxon>Dothideomycetidae</taxon>
        <taxon>Mycosphaerellales</taxon>
        <taxon>Mycosphaerellaceae</taxon>
        <taxon>Zasmidium</taxon>
    </lineage>
</organism>
<accession>A0ABR0EIG2</accession>
<keyword evidence="7" id="KW-1185">Reference proteome</keyword>
<dbReference type="CDD" id="cd08999">
    <property type="entry name" value="GH43_ABN-like"/>
    <property type="match status" value="1"/>
</dbReference>
<dbReference type="PANTHER" id="PTHR42812:SF5">
    <property type="entry name" value="ENDO-ARABINASE"/>
    <property type="match status" value="1"/>
</dbReference>
<dbReference type="InterPro" id="IPR051795">
    <property type="entry name" value="Glycosyl_Hydrlase_43"/>
</dbReference>
<evidence type="ECO:0000256" key="2">
    <source>
        <dbReference type="ARBA" id="ARBA00022801"/>
    </source>
</evidence>
<comment type="similarity">
    <text evidence="1 4">Belongs to the glycosyl hydrolase 43 family.</text>
</comment>
<dbReference type="SUPFAM" id="SSF75005">
    <property type="entry name" value="Arabinanase/levansucrase/invertase"/>
    <property type="match status" value="1"/>
</dbReference>
<evidence type="ECO:0008006" key="8">
    <source>
        <dbReference type="Google" id="ProtNLM"/>
    </source>
</evidence>
<evidence type="ECO:0000256" key="3">
    <source>
        <dbReference type="ARBA" id="ARBA00023295"/>
    </source>
</evidence>
<comment type="caution">
    <text evidence="6">The sequence shown here is derived from an EMBL/GenBank/DDBJ whole genome shotgun (WGS) entry which is preliminary data.</text>
</comment>
<sequence length="343" mass="35712">MRSFWLSLSLLGSSLQHVLGAPVIDSKVQAVQRSLSKRAVAGPKLNGANFPDPAIINVNGVWYAFATRTIGSGIRIQVATSNDFNSWSLVYNEDGSQHDALPNLPSWVVQSAPNTWAPDVKILDDGSFVLYYSASTTQDASKHCVGAATSKNVIGPYTPVGDEALFCDLSVGGAIDAAGFNDNGQRYVVYKVDGNSLGNGGACMNTVEPLSATPLILQPVATDGFTKTGSATTLLNHQGLSDDGVLEAPVLIKVSGTYFLFFSSGCFTTSNYDVSYATASSVTGPYTRVATSLLKTGNSGLQAPGGADVTMTGDKIVFHANNAGGRSLYTAGLTISGTTVAIS</sequence>
<name>A0ABR0EIG2_ZASCE</name>
<keyword evidence="3 4" id="KW-0326">Glycosidase</keyword>
<evidence type="ECO:0000313" key="7">
    <source>
        <dbReference type="Proteomes" id="UP001305779"/>
    </source>
</evidence>
<evidence type="ECO:0000256" key="5">
    <source>
        <dbReference type="SAM" id="SignalP"/>
    </source>
</evidence>
<keyword evidence="2 4" id="KW-0378">Hydrolase</keyword>
<keyword evidence="5" id="KW-0732">Signal</keyword>
<proteinExistence type="inferred from homology"/>
<evidence type="ECO:0000256" key="1">
    <source>
        <dbReference type="ARBA" id="ARBA00009865"/>
    </source>
</evidence>